<name>A0A533Q5L3_9BACT</name>
<evidence type="ECO:0000313" key="3">
    <source>
        <dbReference type="Proteomes" id="UP000319783"/>
    </source>
</evidence>
<accession>A0A533Q5L3</accession>
<dbReference type="EMBL" id="SULG01000192">
    <property type="protein sequence ID" value="TLD39822.1"/>
    <property type="molecule type" value="Genomic_DNA"/>
</dbReference>
<comment type="caution">
    <text evidence="2">The sequence shown here is derived from an EMBL/GenBank/DDBJ whole genome shotgun (WGS) entry which is preliminary data.</text>
</comment>
<feature type="transmembrane region" description="Helical" evidence="1">
    <location>
        <begin position="99"/>
        <end position="120"/>
    </location>
</feature>
<evidence type="ECO:0000256" key="1">
    <source>
        <dbReference type="SAM" id="Phobius"/>
    </source>
</evidence>
<dbReference type="AlphaFoldDB" id="A0A533Q5L3"/>
<dbReference type="Proteomes" id="UP000319783">
    <property type="component" value="Unassembled WGS sequence"/>
</dbReference>
<feature type="transmembrane region" description="Helical" evidence="1">
    <location>
        <begin position="44"/>
        <end position="61"/>
    </location>
</feature>
<proteinExistence type="predicted"/>
<keyword evidence="1" id="KW-1133">Transmembrane helix</keyword>
<sequence>MVTTTSFMMYLSLVQGVYYLITGIWPLISMRAFQMVTGPKTDHWLVNTVGVLILVIGIVLICTGVRQNITYEILMLALGSAVGLTAIDSIYVIKKRIAPIYLLDALVQIPITGSWIYILVHSACK</sequence>
<organism evidence="2 3">
    <name type="scientific">Candidatus Jettenia ecosi</name>
    <dbReference type="NCBI Taxonomy" id="2494326"/>
    <lineage>
        <taxon>Bacteria</taxon>
        <taxon>Pseudomonadati</taxon>
        <taxon>Planctomycetota</taxon>
        <taxon>Candidatus Brocadiia</taxon>
        <taxon>Candidatus Brocadiales</taxon>
        <taxon>Candidatus Brocadiaceae</taxon>
        <taxon>Candidatus Jettenia</taxon>
    </lineage>
</organism>
<evidence type="ECO:0000313" key="2">
    <source>
        <dbReference type="EMBL" id="TLD39822.1"/>
    </source>
</evidence>
<keyword evidence="1" id="KW-0472">Membrane</keyword>
<reference evidence="2 3" key="1">
    <citation type="submission" date="2019-04" db="EMBL/GenBank/DDBJ databases">
        <title>Genome of a novel bacterium Candidatus Jettenia ecosi reconstructed from metagenome of an anammox bioreactor.</title>
        <authorList>
            <person name="Mardanov A.V."/>
            <person name="Beletsky A.V."/>
            <person name="Ravin N.V."/>
            <person name="Botchkova E.A."/>
            <person name="Litti Y.V."/>
            <person name="Nozhevnikova A.N."/>
        </authorList>
    </citation>
    <scope>NUCLEOTIDE SEQUENCE [LARGE SCALE GENOMIC DNA]</scope>
    <source>
        <strain evidence="2">J2</strain>
    </source>
</reference>
<gene>
    <name evidence="2" type="ORF">JETT_3916</name>
</gene>
<feature type="transmembrane region" description="Helical" evidence="1">
    <location>
        <begin position="7"/>
        <end position="28"/>
    </location>
</feature>
<feature type="transmembrane region" description="Helical" evidence="1">
    <location>
        <begin position="73"/>
        <end position="93"/>
    </location>
</feature>
<protein>
    <submittedName>
        <fullName evidence="2">Uncharacterized protein</fullName>
    </submittedName>
</protein>
<keyword evidence="1" id="KW-0812">Transmembrane</keyword>